<proteinExistence type="inferred from homology"/>
<dbReference type="EMBL" id="CP001344">
    <property type="protein sequence ID" value="ACL44976.1"/>
    <property type="molecule type" value="Genomic_DNA"/>
</dbReference>
<dbReference type="GO" id="GO:0015074">
    <property type="term" value="P:DNA integration"/>
    <property type="evidence" value="ECO:0007669"/>
    <property type="project" value="InterPro"/>
</dbReference>
<dbReference type="HOGENOM" id="CLU_027562_8_0_3"/>
<dbReference type="PANTHER" id="PTHR30349:SF41">
    <property type="entry name" value="INTEGRASE_RECOMBINASE PROTEIN MJ0367-RELATED"/>
    <property type="match status" value="1"/>
</dbReference>
<dbReference type="InterPro" id="IPR011010">
    <property type="entry name" value="DNA_brk_join_enz"/>
</dbReference>
<comment type="similarity">
    <text evidence="1">Belongs to the 'phage' integrase family.</text>
</comment>
<evidence type="ECO:0000256" key="2">
    <source>
        <dbReference type="ARBA" id="ARBA00023125"/>
    </source>
</evidence>
<gene>
    <name evidence="5" type="ordered locus">Cyan7425_2621</name>
</gene>
<evidence type="ECO:0000256" key="3">
    <source>
        <dbReference type="ARBA" id="ARBA00023172"/>
    </source>
</evidence>
<dbReference type="eggNOG" id="COG0582">
    <property type="taxonomic scope" value="Bacteria"/>
</dbReference>
<keyword evidence="2" id="KW-0238">DNA-binding</keyword>
<organism evidence="5">
    <name type="scientific">Cyanothece sp. (strain PCC 7425 / ATCC 29141)</name>
    <dbReference type="NCBI Taxonomy" id="395961"/>
    <lineage>
        <taxon>Bacteria</taxon>
        <taxon>Bacillati</taxon>
        <taxon>Cyanobacteriota</taxon>
        <taxon>Cyanophyceae</taxon>
        <taxon>Gomontiellales</taxon>
        <taxon>Cyanothecaceae</taxon>
        <taxon>Cyanothece</taxon>
    </lineage>
</organism>
<accession>B8HJM3</accession>
<dbReference type="SUPFAM" id="SSF56349">
    <property type="entry name" value="DNA breaking-rejoining enzymes"/>
    <property type="match status" value="1"/>
</dbReference>
<reference evidence="5" key="1">
    <citation type="submission" date="2009-01" db="EMBL/GenBank/DDBJ databases">
        <title>Complete sequence of chromosome Cyanothece sp. PCC 7425.</title>
        <authorList>
            <consortium name="US DOE Joint Genome Institute"/>
            <person name="Lucas S."/>
            <person name="Copeland A."/>
            <person name="Lapidus A."/>
            <person name="Glavina del Rio T."/>
            <person name="Dalin E."/>
            <person name="Tice H."/>
            <person name="Bruce D."/>
            <person name="Goodwin L."/>
            <person name="Pitluck S."/>
            <person name="Sims D."/>
            <person name="Meineke L."/>
            <person name="Brettin T."/>
            <person name="Detter J.C."/>
            <person name="Han C."/>
            <person name="Larimer F."/>
            <person name="Land M."/>
            <person name="Hauser L."/>
            <person name="Kyrpides N."/>
            <person name="Ovchinnikova G."/>
            <person name="Liberton M."/>
            <person name="Stoeckel J."/>
            <person name="Banerjee A."/>
            <person name="Singh A."/>
            <person name="Page L."/>
            <person name="Sato H."/>
            <person name="Zhao L."/>
            <person name="Sherman L."/>
            <person name="Pakrasi H."/>
            <person name="Richardson P."/>
        </authorList>
    </citation>
    <scope>NUCLEOTIDE SEQUENCE</scope>
    <source>
        <strain evidence="5">PCC 7425</strain>
    </source>
</reference>
<keyword evidence="3" id="KW-0233">DNA recombination</keyword>
<dbReference type="PANTHER" id="PTHR30349">
    <property type="entry name" value="PHAGE INTEGRASE-RELATED"/>
    <property type="match status" value="1"/>
</dbReference>
<dbReference type="InterPro" id="IPR013762">
    <property type="entry name" value="Integrase-like_cat_sf"/>
</dbReference>
<protein>
    <submittedName>
        <fullName evidence="5">Integrase family protein</fullName>
    </submittedName>
</protein>
<dbReference type="PROSITE" id="PS51898">
    <property type="entry name" value="TYR_RECOMBINASE"/>
    <property type="match status" value="1"/>
</dbReference>
<dbReference type="GO" id="GO:0006310">
    <property type="term" value="P:DNA recombination"/>
    <property type="evidence" value="ECO:0007669"/>
    <property type="project" value="UniProtKB-KW"/>
</dbReference>
<sequence length="382" mass="44458">MRFSVGQNNNSYYIRFTLGGKQKNFYPGTKDRIVAESIARKMTLEWELGQFDLTLTRYKCNAIENQANYSPELVEKLAGKKEPRLLELWDKWVDSLKLPDFTKNNHYHCVRQAIIKQSKPPVWDDTSWYLQYKDKWANTTFNQRRHYLRGCINWALEKKLVSGKNPYMNIRAVRSRKPDHVKPFTPEEIHQIIAAFESNQFCPKCSAYLHSHYVPFVRFQFLTGARSGETIALQWKHVDFKSGRIRVEQALGRCLDTSPFATRKSLKETKTGTTGWIPISPALQKVLESVRPLQVDPEAWVFPGQRGGYIDTRRFRKIWKKVLEGLGIEYRYPSQTRHTVLSRVAETQGVEAASKLARHRGTQTAIRHYIRGSGKVELPNFF</sequence>
<name>B8HJM3_CYAP4</name>
<dbReference type="KEGG" id="cyn:Cyan7425_2621"/>
<dbReference type="OrthoDB" id="530235at2"/>
<dbReference type="GO" id="GO:0003677">
    <property type="term" value="F:DNA binding"/>
    <property type="evidence" value="ECO:0007669"/>
    <property type="project" value="UniProtKB-KW"/>
</dbReference>
<dbReference type="InterPro" id="IPR050090">
    <property type="entry name" value="Tyrosine_recombinase_XerCD"/>
</dbReference>
<evidence type="ECO:0000259" key="4">
    <source>
        <dbReference type="PROSITE" id="PS51898"/>
    </source>
</evidence>
<dbReference type="Gene3D" id="1.10.443.10">
    <property type="entry name" value="Intergrase catalytic core"/>
    <property type="match status" value="1"/>
</dbReference>
<evidence type="ECO:0000256" key="1">
    <source>
        <dbReference type="ARBA" id="ARBA00008857"/>
    </source>
</evidence>
<dbReference type="InterPro" id="IPR002104">
    <property type="entry name" value="Integrase_catalytic"/>
</dbReference>
<evidence type="ECO:0000313" key="5">
    <source>
        <dbReference type="EMBL" id="ACL44976.1"/>
    </source>
</evidence>
<dbReference type="AlphaFoldDB" id="B8HJM3"/>
<dbReference type="Pfam" id="PF00589">
    <property type="entry name" value="Phage_integrase"/>
    <property type="match status" value="1"/>
</dbReference>
<feature type="domain" description="Tyr recombinase" evidence="4">
    <location>
        <begin position="179"/>
        <end position="382"/>
    </location>
</feature>